<dbReference type="AlphaFoldDB" id="A0A6J4V2E9"/>
<proteinExistence type="predicted"/>
<sequence length="116" mass="13403">MSRTAWQETIDQTQSALREQPDRCFVCAQEVAVDCHRCAVQAFLDEAHTHRLAVVCDRASCLNALADAHNGTWQRLFQALTHWPDPTLYPLGPYWTIRRGQRFALRTAERRTTYLT</sequence>
<protein>
    <submittedName>
        <fullName evidence="1">Uncharacterized protein</fullName>
    </submittedName>
</protein>
<reference evidence="1" key="1">
    <citation type="submission" date="2020-02" db="EMBL/GenBank/DDBJ databases">
        <authorList>
            <person name="Meier V. D."/>
        </authorList>
    </citation>
    <scope>NUCLEOTIDE SEQUENCE</scope>
    <source>
        <strain evidence="1">AVDCRST_MAG18</strain>
    </source>
</reference>
<gene>
    <name evidence="1" type="ORF">AVDCRST_MAG18-1429</name>
</gene>
<name>A0A6J4V2E9_9BACT</name>
<accession>A0A6J4V2E9</accession>
<dbReference type="EMBL" id="CADCWN010000104">
    <property type="protein sequence ID" value="CAA9565311.1"/>
    <property type="molecule type" value="Genomic_DNA"/>
</dbReference>
<organism evidence="1">
    <name type="scientific">uncultured Thermomicrobiales bacterium</name>
    <dbReference type="NCBI Taxonomy" id="1645740"/>
    <lineage>
        <taxon>Bacteria</taxon>
        <taxon>Pseudomonadati</taxon>
        <taxon>Thermomicrobiota</taxon>
        <taxon>Thermomicrobia</taxon>
        <taxon>Thermomicrobiales</taxon>
        <taxon>environmental samples</taxon>
    </lineage>
</organism>
<evidence type="ECO:0000313" key="1">
    <source>
        <dbReference type="EMBL" id="CAA9565311.1"/>
    </source>
</evidence>